<evidence type="ECO:0008006" key="4">
    <source>
        <dbReference type="Google" id="ProtNLM"/>
    </source>
</evidence>
<keyword evidence="1" id="KW-0732">Signal</keyword>
<dbReference type="EMBL" id="UGYW01000002">
    <property type="protein sequence ID" value="SUJ02339.1"/>
    <property type="molecule type" value="Genomic_DNA"/>
</dbReference>
<dbReference type="RefSeq" id="WP_115169326.1">
    <property type="nucleotide sequence ID" value="NZ_UGYW01000002.1"/>
</dbReference>
<accession>A0A380BLB8</accession>
<evidence type="ECO:0000313" key="3">
    <source>
        <dbReference type="Proteomes" id="UP000254893"/>
    </source>
</evidence>
<evidence type="ECO:0000256" key="1">
    <source>
        <dbReference type="SAM" id="SignalP"/>
    </source>
</evidence>
<reference evidence="2 3" key="1">
    <citation type="submission" date="2018-06" db="EMBL/GenBank/DDBJ databases">
        <authorList>
            <consortium name="Pathogen Informatics"/>
            <person name="Doyle S."/>
        </authorList>
    </citation>
    <scope>NUCLEOTIDE SEQUENCE [LARGE SCALE GENOMIC DNA]</scope>
    <source>
        <strain evidence="2 3">NCTC11388</strain>
    </source>
</reference>
<sequence>MYCIRFIILLLCIGITALSKAQVYNDIARYAIYGTPQYGVKIQTNIPFTVSADMPTINLIGYSYGAKAPMSLQISFYIWHDNNVLYFYQPVISSSGAYTPKILLANEGGKVVIFIDDKVYYQRFYVNAFSGYNQPSYYQGWSIIDAPLTGTDIAEISYTNRFKGDIYLSGNGIWNSQGNVGIGTISPQEKLSVNGKIRAHEVKVETANWPDYVFAKDYKLMELDELAAHIREKGHLPKIPKAEEIEKNGVALGEMNRTLVEKVEELTLYLIKYAEEVKELKKEIQELKK</sequence>
<name>A0A380BLB8_SPHSI</name>
<organism evidence="2 3">
    <name type="scientific">Sphingobacterium spiritivorum</name>
    <name type="common">Flavobacterium spiritivorum</name>
    <dbReference type="NCBI Taxonomy" id="258"/>
    <lineage>
        <taxon>Bacteria</taxon>
        <taxon>Pseudomonadati</taxon>
        <taxon>Bacteroidota</taxon>
        <taxon>Sphingobacteriia</taxon>
        <taxon>Sphingobacteriales</taxon>
        <taxon>Sphingobacteriaceae</taxon>
        <taxon>Sphingobacterium</taxon>
    </lineage>
</organism>
<gene>
    <name evidence="2" type="ORF">NCTC11388_00974</name>
</gene>
<proteinExistence type="predicted"/>
<dbReference type="AlphaFoldDB" id="A0A380BLB8"/>
<dbReference type="Proteomes" id="UP000254893">
    <property type="component" value="Unassembled WGS sequence"/>
</dbReference>
<protein>
    <recommendedName>
        <fullName evidence="4">Peptidase S74 domain-containing protein</fullName>
    </recommendedName>
</protein>
<feature type="signal peptide" evidence="1">
    <location>
        <begin position="1"/>
        <end position="21"/>
    </location>
</feature>
<feature type="chain" id="PRO_5016971456" description="Peptidase S74 domain-containing protein" evidence="1">
    <location>
        <begin position="22"/>
        <end position="289"/>
    </location>
</feature>
<evidence type="ECO:0000313" key="2">
    <source>
        <dbReference type="EMBL" id="SUJ02339.1"/>
    </source>
</evidence>